<feature type="region of interest" description="Disordered" evidence="1">
    <location>
        <begin position="47"/>
        <end position="94"/>
    </location>
</feature>
<accession>A0AAE0ILD3</accession>
<name>A0AAE0ILD3_9PEZI</name>
<comment type="caution">
    <text evidence="2">The sequence shown here is derived from an EMBL/GenBank/DDBJ whole genome shotgun (WGS) entry which is preliminary data.</text>
</comment>
<reference evidence="2" key="2">
    <citation type="submission" date="2023-06" db="EMBL/GenBank/DDBJ databases">
        <authorList>
            <consortium name="Lawrence Berkeley National Laboratory"/>
            <person name="Haridas S."/>
            <person name="Hensen N."/>
            <person name="Bonometti L."/>
            <person name="Westerberg I."/>
            <person name="Brannstrom I.O."/>
            <person name="Guillou S."/>
            <person name="Cros-Aarteil S."/>
            <person name="Calhoun S."/>
            <person name="Kuo A."/>
            <person name="Mondo S."/>
            <person name="Pangilinan J."/>
            <person name="Riley R."/>
            <person name="Labutti K."/>
            <person name="Andreopoulos B."/>
            <person name="Lipzen A."/>
            <person name="Chen C."/>
            <person name="Yanf M."/>
            <person name="Daum C."/>
            <person name="Ng V."/>
            <person name="Clum A."/>
            <person name="Steindorff A."/>
            <person name="Ohm R."/>
            <person name="Martin F."/>
            <person name="Silar P."/>
            <person name="Natvig D."/>
            <person name="Lalanne C."/>
            <person name="Gautier V."/>
            <person name="Ament-Velasquez S.L."/>
            <person name="Kruys A."/>
            <person name="Hutchinson M.I."/>
            <person name="Powell A.J."/>
            <person name="Barry K."/>
            <person name="Miller A.N."/>
            <person name="Grigoriev I.V."/>
            <person name="Debuchy R."/>
            <person name="Gladieux P."/>
            <person name="Thoren M.H."/>
            <person name="Johannesson H."/>
        </authorList>
    </citation>
    <scope>NUCLEOTIDE SEQUENCE</scope>
    <source>
        <strain evidence="2">SMH4131-1</strain>
    </source>
</reference>
<reference evidence="2" key="1">
    <citation type="journal article" date="2023" name="Mol. Phylogenet. Evol.">
        <title>Genome-scale phylogeny and comparative genomics of the fungal order Sordariales.</title>
        <authorList>
            <person name="Hensen N."/>
            <person name="Bonometti L."/>
            <person name="Westerberg I."/>
            <person name="Brannstrom I.O."/>
            <person name="Guillou S."/>
            <person name="Cros-Aarteil S."/>
            <person name="Calhoun S."/>
            <person name="Haridas S."/>
            <person name="Kuo A."/>
            <person name="Mondo S."/>
            <person name="Pangilinan J."/>
            <person name="Riley R."/>
            <person name="LaButti K."/>
            <person name="Andreopoulos B."/>
            <person name="Lipzen A."/>
            <person name="Chen C."/>
            <person name="Yan M."/>
            <person name="Daum C."/>
            <person name="Ng V."/>
            <person name="Clum A."/>
            <person name="Steindorff A."/>
            <person name="Ohm R.A."/>
            <person name="Martin F."/>
            <person name="Silar P."/>
            <person name="Natvig D.O."/>
            <person name="Lalanne C."/>
            <person name="Gautier V."/>
            <person name="Ament-Velasquez S.L."/>
            <person name="Kruys A."/>
            <person name="Hutchinson M.I."/>
            <person name="Powell A.J."/>
            <person name="Barry K."/>
            <person name="Miller A.N."/>
            <person name="Grigoriev I.V."/>
            <person name="Debuchy R."/>
            <person name="Gladieux P."/>
            <person name="Hiltunen Thoren M."/>
            <person name="Johannesson H."/>
        </authorList>
    </citation>
    <scope>NUCLEOTIDE SEQUENCE</scope>
    <source>
        <strain evidence="2">SMH4131-1</strain>
    </source>
</reference>
<protein>
    <submittedName>
        <fullName evidence="2">Uncharacterized protein</fullName>
    </submittedName>
</protein>
<feature type="compositionally biased region" description="Low complexity" evidence="1">
    <location>
        <begin position="12"/>
        <end position="22"/>
    </location>
</feature>
<feature type="region of interest" description="Disordered" evidence="1">
    <location>
        <begin position="175"/>
        <end position="226"/>
    </location>
</feature>
<evidence type="ECO:0000256" key="1">
    <source>
        <dbReference type="SAM" id="MobiDB-lite"/>
    </source>
</evidence>
<feature type="compositionally biased region" description="Basic and acidic residues" evidence="1">
    <location>
        <begin position="140"/>
        <end position="155"/>
    </location>
</feature>
<feature type="compositionally biased region" description="Polar residues" evidence="1">
    <location>
        <begin position="85"/>
        <end position="94"/>
    </location>
</feature>
<dbReference type="AlphaFoldDB" id="A0AAE0ILD3"/>
<dbReference type="Proteomes" id="UP001286456">
    <property type="component" value="Unassembled WGS sequence"/>
</dbReference>
<sequence>MGCASSRDAGAKHAPPAHAAAPVGRSDYRRHERVNSLSRANDLQYNIQESNIPHKNVARTVKNAPRPPVRQEPGKFPKVYRNQEGPRTNPTTNFKAWETKGATSLHEYPVKNLDQPAPFASNFNYTAEPAKLKNIKKKPHPNDRKNYEARWREPPNDPGAARAVTDQNGAVRGVMYHPKGNPAGYTRSNMMPLDREGRRERVRADDRAVLGRPTWPERGSTNQWSG</sequence>
<gene>
    <name evidence="2" type="ORF">B0T19DRAFT_151342</name>
</gene>
<feature type="region of interest" description="Disordered" evidence="1">
    <location>
        <begin position="135"/>
        <end position="162"/>
    </location>
</feature>
<organism evidence="2 3">
    <name type="scientific">Cercophora scortea</name>
    <dbReference type="NCBI Taxonomy" id="314031"/>
    <lineage>
        <taxon>Eukaryota</taxon>
        <taxon>Fungi</taxon>
        <taxon>Dikarya</taxon>
        <taxon>Ascomycota</taxon>
        <taxon>Pezizomycotina</taxon>
        <taxon>Sordariomycetes</taxon>
        <taxon>Sordariomycetidae</taxon>
        <taxon>Sordariales</taxon>
        <taxon>Lasiosphaeriaceae</taxon>
        <taxon>Cercophora</taxon>
    </lineage>
</organism>
<proteinExistence type="predicted"/>
<dbReference type="EMBL" id="JAUEPO010000003">
    <property type="protein sequence ID" value="KAK3327053.1"/>
    <property type="molecule type" value="Genomic_DNA"/>
</dbReference>
<feature type="region of interest" description="Disordered" evidence="1">
    <location>
        <begin position="1"/>
        <end position="34"/>
    </location>
</feature>
<dbReference type="Gene3D" id="3.10.450.30">
    <property type="entry name" value="Microbial ribonucleases"/>
    <property type="match status" value="1"/>
</dbReference>
<evidence type="ECO:0000313" key="3">
    <source>
        <dbReference type="Proteomes" id="UP001286456"/>
    </source>
</evidence>
<evidence type="ECO:0000313" key="2">
    <source>
        <dbReference type="EMBL" id="KAK3327053.1"/>
    </source>
</evidence>
<feature type="compositionally biased region" description="Basic and acidic residues" evidence="1">
    <location>
        <begin position="193"/>
        <end position="209"/>
    </location>
</feature>
<keyword evidence="3" id="KW-1185">Reference proteome</keyword>